<dbReference type="Gene3D" id="1.25.70.10">
    <property type="entry name" value="Transcription termination factor 3, mitochondrial"/>
    <property type="match status" value="2"/>
</dbReference>
<name>A0A2G9GB80_9LAMI</name>
<keyword evidence="3" id="KW-0809">Transit peptide</keyword>
<dbReference type="EMBL" id="NKXS01005861">
    <property type="protein sequence ID" value="PIN02568.1"/>
    <property type="molecule type" value="Genomic_DNA"/>
</dbReference>
<evidence type="ECO:0000256" key="3">
    <source>
        <dbReference type="ARBA" id="ARBA00022946"/>
    </source>
</evidence>
<keyword evidence="2" id="KW-0806">Transcription termination</keyword>
<dbReference type="STRING" id="429701.A0A2G9GB80"/>
<sequence length="344" mass="39467">MFSFNLHNKLSQIRKNVADSAALLVFLYKVEPFYGPILIGNYKNQTLMEFCSLVKKKPRFAEKLDKKKSYTVSYLICGLSRETAIAASEKVRFKNLKKPNFVLDLLKKNGFSKTQIATVLRKRPGILVARAKTLLPKFKIFQSIGMPKGFLAAIVSRDPKNHIIPNYNFLKSVLLTDERVAAWMKRISWVHPGDIEKSIAPNVEVLREIKVPESFIKLLLTHYPETLIQKCDEFRESVSKVLEIGLNPLKSSFVVALHAVSEDGNKMIWAWSYEVYSKWGWSKDDIYMAFRKNPNCMIASQKKIYSTMDFLVNKMGWNSRMIAKSPLALSFSLENRIIPRCSVV</sequence>
<keyword evidence="5" id="KW-1185">Reference proteome</keyword>
<evidence type="ECO:0000256" key="1">
    <source>
        <dbReference type="ARBA" id="ARBA00007692"/>
    </source>
</evidence>
<evidence type="ECO:0000313" key="4">
    <source>
        <dbReference type="EMBL" id="PIN02568.1"/>
    </source>
</evidence>
<comment type="similarity">
    <text evidence="1">Belongs to the mTERF family.</text>
</comment>
<dbReference type="GO" id="GO:0003676">
    <property type="term" value="F:nucleic acid binding"/>
    <property type="evidence" value="ECO:0007669"/>
    <property type="project" value="InterPro"/>
</dbReference>
<reference evidence="5" key="1">
    <citation type="journal article" date="2018" name="Gigascience">
        <title>Genome assembly of the Pink Ipe (Handroanthus impetiginosus, Bignoniaceae), a highly valued, ecologically keystone Neotropical timber forest tree.</title>
        <authorList>
            <person name="Silva-Junior O.B."/>
            <person name="Grattapaglia D."/>
            <person name="Novaes E."/>
            <person name="Collevatti R.G."/>
        </authorList>
    </citation>
    <scope>NUCLEOTIDE SEQUENCE [LARGE SCALE GENOMIC DNA]</scope>
    <source>
        <strain evidence="5">cv. UFG-1</strain>
    </source>
</reference>
<evidence type="ECO:0000256" key="2">
    <source>
        <dbReference type="ARBA" id="ARBA00022472"/>
    </source>
</evidence>
<dbReference type="FunFam" id="1.25.70.10:FF:000001">
    <property type="entry name" value="Mitochondrial transcription termination factor-like"/>
    <property type="match status" value="1"/>
</dbReference>
<accession>A0A2G9GB80</accession>
<evidence type="ECO:0000313" key="5">
    <source>
        <dbReference type="Proteomes" id="UP000231279"/>
    </source>
</evidence>
<proteinExistence type="inferred from homology"/>
<keyword evidence="2" id="KW-0805">Transcription regulation</keyword>
<dbReference type="PANTHER" id="PTHR13068:SF133">
    <property type="entry name" value="MITOCHONDRIAL TRANSCRIPTION TERMINATION FACTOR FAMILY PROTEIN"/>
    <property type="match status" value="1"/>
</dbReference>
<dbReference type="AlphaFoldDB" id="A0A2G9GB80"/>
<dbReference type="InterPro" id="IPR003690">
    <property type="entry name" value="MTERF"/>
</dbReference>
<keyword evidence="2" id="KW-0804">Transcription</keyword>
<gene>
    <name evidence="4" type="ORF">CDL12_24917</name>
</gene>
<dbReference type="Pfam" id="PF02536">
    <property type="entry name" value="mTERF"/>
    <property type="match status" value="1"/>
</dbReference>
<organism evidence="4 5">
    <name type="scientific">Handroanthus impetiginosus</name>
    <dbReference type="NCBI Taxonomy" id="429701"/>
    <lineage>
        <taxon>Eukaryota</taxon>
        <taxon>Viridiplantae</taxon>
        <taxon>Streptophyta</taxon>
        <taxon>Embryophyta</taxon>
        <taxon>Tracheophyta</taxon>
        <taxon>Spermatophyta</taxon>
        <taxon>Magnoliopsida</taxon>
        <taxon>eudicotyledons</taxon>
        <taxon>Gunneridae</taxon>
        <taxon>Pentapetalae</taxon>
        <taxon>asterids</taxon>
        <taxon>lamiids</taxon>
        <taxon>Lamiales</taxon>
        <taxon>Bignoniaceae</taxon>
        <taxon>Crescentiina</taxon>
        <taxon>Tabebuia alliance</taxon>
        <taxon>Handroanthus</taxon>
    </lineage>
</organism>
<comment type="caution">
    <text evidence="4">The sequence shown here is derived from an EMBL/GenBank/DDBJ whole genome shotgun (WGS) entry which is preliminary data.</text>
</comment>
<dbReference type="InterPro" id="IPR038538">
    <property type="entry name" value="MTERF_sf"/>
</dbReference>
<dbReference type="OrthoDB" id="637682at2759"/>
<protein>
    <submittedName>
        <fullName evidence="4">Mitochondrial transcription termination factor, mTERF</fullName>
    </submittedName>
</protein>
<dbReference type="GO" id="GO:0006353">
    <property type="term" value="P:DNA-templated transcription termination"/>
    <property type="evidence" value="ECO:0007669"/>
    <property type="project" value="UniProtKB-KW"/>
</dbReference>
<dbReference type="SMART" id="SM00733">
    <property type="entry name" value="Mterf"/>
    <property type="match status" value="4"/>
</dbReference>
<dbReference type="PANTHER" id="PTHR13068">
    <property type="entry name" value="CGI-12 PROTEIN-RELATED"/>
    <property type="match status" value="1"/>
</dbReference>
<dbReference type="Proteomes" id="UP000231279">
    <property type="component" value="Unassembled WGS sequence"/>
</dbReference>